<proteinExistence type="predicted"/>
<dbReference type="EMBL" id="BPLR01021557">
    <property type="protein sequence ID" value="GIX91093.1"/>
    <property type="molecule type" value="Genomic_DNA"/>
</dbReference>
<dbReference type="AlphaFoldDB" id="A0AAV4P246"/>
<name>A0AAV4P246_CAEEX</name>
<organism evidence="1 2">
    <name type="scientific">Caerostris extrusa</name>
    <name type="common">Bark spider</name>
    <name type="synonym">Caerostris bankana</name>
    <dbReference type="NCBI Taxonomy" id="172846"/>
    <lineage>
        <taxon>Eukaryota</taxon>
        <taxon>Metazoa</taxon>
        <taxon>Ecdysozoa</taxon>
        <taxon>Arthropoda</taxon>
        <taxon>Chelicerata</taxon>
        <taxon>Arachnida</taxon>
        <taxon>Araneae</taxon>
        <taxon>Araneomorphae</taxon>
        <taxon>Entelegynae</taxon>
        <taxon>Araneoidea</taxon>
        <taxon>Araneidae</taxon>
        <taxon>Caerostris</taxon>
    </lineage>
</organism>
<accession>A0AAV4P246</accession>
<reference evidence="1 2" key="1">
    <citation type="submission" date="2021-06" db="EMBL/GenBank/DDBJ databases">
        <title>Caerostris extrusa draft genome.</title>
        <authorList>
            <person name="Kono N."/>
            <person name="Arakawa K."/>
        </authorList>
    </citation>
    <scope>NUCLEOTIDE SEQUENCE [LARGE SCALE GENOMIC DNA]</scope>
</reference>
<keyword evidence="2" id="KW-1185">Reference proteome</keyword>
<dbReference type="Proteomes" id="UP001054945">
    <property type="component" value="Unassembled WGS sequence"/>
</dbReference>
<evidence type="ECO:0000313" key="1">
    <source>
        <dbReference type="EMBL" id="GIX91093.1"/>
    </source>
</evidence>
<comment type="caution">
    <text evidence="1">The sequence shown here is derived from an EMBL/GenBank/DDBJ whole genome shotgun (WGS) entry which is preliminary data.</text>
</comment>
<protein>
    <submittedName>
        <fullName evidence="1">Uncharacterized protein</fullName>
    </submittedName>
</protein>
<gene>
    <name evidence="1" type="ORF">CEXT_674931</name>
</gene>
<evidence type="ECO:0000313" key="2">
    <source>
        <dbReference type="Proteomes" id="UP001054945"/>
    </source>
</evidence>
<sequence length="104" mass="11796">MILKQYNYQVFRGNERSYLKQDMKTIKTQLGVHLGNKKAIQKEDTKTIKSQLPGPSSPKMQGPVVGTEKIPGWMVHDFGTLSRLPSVMHSEYLPNLILIRSKGL</sequence>